<name>A0A2X3IMB4_CLOPF</name>
<sequence length="117" mass="13262">MDVRIEINSTDNILAKRKLGENGEAQEFFTKECAKAMNPYVPFKSGTLKDLDMKINKDNIVYYAPYARKQYFTNKGNGKGGVNHGGLRGKLWEKRMWADNGETIVEKVCSFVGGHRL</sequence>
<accession>A0A2X3IMB4</accession>
<gene>
    <name evidence="1" type="ORF">NCTC8081_03186</name>
</gene>
<protein>
    <submittedName>
        <fullName evidence="1">Minor capsid</fullName>
    </submittedName>
</protein>
<proteinExistence type="predicted"/>
<reference evidence="1 2" key="1">
    <citation type="submission" date="2018-06" db="EMBL/GenBank/DDBJ databases">
        <authorList>
            <consortium name="Pathogen Informatics"/>
            <person name="Doyle S."/>
        </authorList>
    </citation>
    <scope>NUCLEOTIDE SEQUENCE [LARGE SCALE GENOMIC DNA]</scope>
    <source>
        <strain evidence="1 2">NCTC8081</strain>
    </source>
</reference>
<dbReference type="AlphaFoldDB" id="A0A2X3IMB4"/>
<evidence type="ECO:0000313" key="1">
    <source>
        <dbReference type="EMBL" id="SQC85393.1"/>
    </source>
</evidence>
<evidence type="ECO:0000313" key="2">
    <source>
        <dbReference type="Proteomes" id="UP000250234"/>
    </source>
</evidence>
<dbReference type="RefSeq" id="WP_111946554.1">
    <property type="nucleotide sequence ID" value="NZ_CATNYA010000031.1"/>
</dbReference>
<dbReference type="Proteomes" id="UP000250234">
    <property type="component" value="Unassembled WGS sequence"/>
</dbReference>
<dbReference type="Pfam" id="PF11114">
    <property type="entry name" value="Minor_capsid_2"/>
    <property type="match status" value="1"/>
</dbReference>
<dbReference type="InterPro" id="IPR021080">
    <property type="entry name" value="Minor_capsid_protein"/>
</dbReference>
<organism evidence="1 2">
    <name type="scientific">Clostridium perfringens</name>
    <dbReference type="NCBI Taxonomy" id="1502"/>
    <lineage>
        <taxon>Bacteria</taxon>
        <taxon>Bacillati</taxon>
        <taxon>Bacillota</taxon>
        <taxon>Clostridia</taxon>
        <taxon>Eubacteriales</taxon>
        <taxon>Clostridiaceae</taxon>
        <taxon>Clostridium</taxon>
    </lineage>
</organism>
<dbReference type="EMBL" id="UAWO01000006">
    <property type="protein sequence ID" value="SQC85393.1"/>
    <property type="molecule type" value="Genomic_DNA"/>
</dbReference>